<organism evidence="1 2">
    <name type="scientific">Anaplasma phagocytophilum str. CRT38</name>
    <dbReference type="NCBI Taxonomy" id="1269275"/>
    <lineage>
        <taxon>Bacteria</taxon>
        <taxon>Pseudomonadati</taxon>
        <taxon>Pseudomonadota</taxon>
        <taxon>Alphaproteobacteria</taxon>
        <taxon>Rickettsiales</taxon>
        <taxon>Anaplasmataceae</taxon>
        <taxon>Anaplasma</taxon>
        <taxon>phagocytophilum group</taxon>
    </lineage>
</organism>
<sequence>MNTYGRGSSTVGDVACVLCTYEVVCMCSSQYPTDSFVTVILDQSQQKALGARLILLWVVLLH</sequence>
<evidence type="ECO:0000313" key="2">
    <source>
        <dbReference type="Proteomes" id="UP000053165"/>
    </source>
</evidence>
<name>S6GB76_ANAPH</name>
<dbReference type="EMBL" id="APHI01000001">
    <property type="protein sequence ID" value="EOA62888.1"/>
    <property type="molecule type" value="Genomic_DNA"/>
</dbReference>
<evidence type="ECO:0000313" key="1">
    <source>
        <dbReference type="EMBL" id="EOA62888.1"/>
    </source>
</evidence>
<gene>
    <name evidence="1" type="ORF">CRT38_00265</name>
</gene>
<proteinExistence type="predicted"/>
<reference evidence="1 2" key="1">
    <citation type="submission" date="2013-03" db="EMBL/GenBank/DDBJ databases">
        <title>Genome sequence of Anaplasma phagocytophilum strain CRT38.</title>
        <authorList>
            <person name="Felsheim R.F."/>
            <person name="Kurtti T.J."/>
            <person name="Munderloh U.G."/>
        </authorList>
    </citation>
    <scope>NUCLEOTIDE SEQUENCE [LARGE SCALE GENOMIC DNA]</scope>
    <source>
        <strain evidence="1 2">CRT38</strain>
    </source>
</reference>
<comment type="caution">
    <text evidence="1">The sequence shown here is derived from an EMBL/GenBank/DDBJ whole genome shotgun (WGS) entry which is preliminary data.</text>
</comment>
<dbReference type="AlphaFoldDB" id="S6GB76"/>
<accession>S6GB76</accession>
<protein>
    <submittedName>
        <fullName evidence="1">Uncharacterized protein</fullName>
    </submittedName>
</protein>
<dbReference type="Proteomes" id="UP000053165">
    <property type="component" value="Unassembled WGS sequence"/>
</dbReference>